<sequence>MPKSERFRSWLLVLQFWLSIFRLIIALYGLIIISVQIHTIRVSTAQKVPPIYPDPGSMTMLSFQLVTWVSLVLNDLYMVAIDFMRTNTYIGCVGTQAGLSVCAIIVTATSLLVRRGWEHVLYLRLGDSGSSEMYTNYGPSSSLFVFPTVLGMILSLSLWAVAIWSALSHRPYISLRRTWKQNNKDLLVGTSDLRGISPTLSVIGQPRTSLMSAKKEIYAPGNAMGRFLARIMFRRVSPAETRVYAMVQNTFALASMFILVFRAITLLQKAQNQIGTRMKSDSCDAMDIAGRILDLEFIVAHDPLRRLYEVLPTNEYPLTTITMSNNGSTTKCGILGNQTDYRGRVFDCDETLQLPLDVPTGFWFPPDATFRIEVHSTNGTALYGKNMPDIWLSNSHQVTSQNTTLADDDFATVPSPLAGRAAWVYMPPWNPRPGFHIDAEVQLVIRRFIRSSFIWELVFNSEPTYERVLLFPIVESGASPLTNHTLATATLYPTLRPGYAYLRNWKAYRDLNSFEKGNYHNNILCTFIEDYREGSVLDVLGSIGGLFALLQSVHVLVFGRPMLWGLTGAKLITPFGLLGALSSRSFRRRLREQYYRQSVEGNPDTFLMGPFLRDFVVDLGPADINTDQVQMQSSSNQESSAITIDRDGKMNDCQLPLMLLELRQSPAFERTVDIEEISSRARASAENNA</sequence>
<feature type="transmembrane region" description="Helical" evidence="1">
    <location>
        <begin position="12"/>
        <end position="37"/>
    </location>
</feature>
<comment type="caution">
    <text evidence="2">The sequence shown here is derived from an EMBL/GenBank/DDBJ whole genome shotgun (WGS) entry which is preliminary data.</text>
</comment>
<proteinExistence type="predicted"/>
<dbReference type="EMBL" id="CAJMWW010000081">
    <property type="protein sequence ID" value="CAE6426860.1"/>
    <property type="molecule type" value="Genomic_DNA"/>
</dbReference>
<protein>
    <submittedName>
        <fullName evidence="2">Uncharacterized protein</fullName>
    </submittedName>
</protein>
<accession>A0A8H3AFK6</accession>
<feature type="transmembrane region" description="Helical" evidence="1">
    <location>
        <begin position="57"/>
        <end position="77"/>
    </location>
</feature>
<keyword evidence="1" id="KW-1133">Transmembrane helix</keyword>
<feature type="transmembrane region" description="Helical" evidence="1">
    <location>
        <begin position="143"/>
        <end position="167"/>
    </location>
</feature>
<gene>
    <name evidence="2" type="ORF">RDB_LOCUS57841</name>
</gene>
<keyword evidence="1" id="KW-0472">Membrane</keyword>
<feature type="transmembrane region" description="Helical" evidence="1">
    <location>
        <begin position="89"/>
        <end position="113"/>
    </location>
</feature>
<dbReference type="Proteomes" id="UP000663841">
    <property type="component" value="Unassembled WGS sequence"/>
</dbReference>
<organism evidence="2 3">
    <name type="scientific">Rhizoctonia solani</name>
    <dbReference type="NCBI Taxonomy" id="456999"/>
    <lineage>
        <taxon>Eukaryota</taxon>
        <taxon>Fungi</taxon>
        <taxon>Dikarya</taxon>
        <taxon>Basidiomycota</taxon>
        <taxon>Agaricomycotina</taxon>
        <taxon>Agaricomycetes</taxon>
        <taxon>Cantharellales</taxon>
        <taxon>Ceratobasidiaceae</taxon>
        <taxon>Rhizoctonia</taxon>
    </lineage>
</organism>
<evidence type="ECO:0000313" key="2">
    <source>
        <dbReference type="EMBL" id="CAE6426860.1"/>
    </source>
</evidence>
<evidence type="ECO:0000313" key="3">
    <source>
        <dbReference type="Proteomes" id="UP000663841"/>
    </source>
</evidence>
<keyword evidence="1" id="KW-0812">Transmembrane</keyword>
<name>A0A8H3AFK6_9AGAM</name>
<evidence type="ECO:0000256" key="1">
    <source>
        <dbReference type="SAM" id="Phobius"/>
    </source>
</evidence>
<feature type="transmembrane region" description="Helical" evidence="1">
    <location>
        <begin position="245"/>
        <end position="267"/>
    </location>
</feature>
<reference evidence="2" key="1">
    <citation type="submission" date="2021-01" db="EMBL/GenBank/DDBJ databases">
        <authorList>
            <person name="Kaushik A."/>
        </authorList>
    </citation>
    <scope>NUCLEOTIDE SEQUENCE</scope>
    <source>
        <strain evidence="2">AG3-T5</strain>
    </source>
</reference>
<dbReference type="AlphaFoldDB" id="A0A8H3AFK6"/>